<feature type="binding site" evidence="4">
    <location>
        <position position="127"/>
    </location>
    <ligand>
        <name>substrate</name>
    </ligand>
</feature>
<reference evidence="7 8" key="1">
    <citation type="submission" date="2014-03" db="EMBL/GenBank/DDBJ databases">
        <title>Draft Genome Sequences of Four Burkholderia Strains.</title>
        <authorList>
            <person name="Liu X.Y."/>
            <person name="Li C.X."/>
            <person name="Xu J.H."/>
        </authorList>
    </citation>
    <scope>NUCLEOTIDE SEQUENCE [LARGE SCALE GENOMIC DNA]</scope>
    <source>
        <strain evidence="7 8">DSM 50014</strain>
    </source>
</reference>
<name>A0A069PNP7_9BURK</name>
<dbReference type="EMBL" id="JFHC01000019">
    <property type="protein sequence ID" value="KDR42215.1"/>
    <property type="molecule type" value="Genomic_DNA"/>
</dbReference>
<dbReference type="STRING" id="60547.GCA_000751215_04052"/>
<dbReference type="Proteomes" id="UP000027466">
    <property type="component" value="Unassembled WGS sequence"/>
</dbReference>
<dbReference type="GO" id="GO:0016829">
    <property type="term" value="F:lyase activity"/>
    <property type="evidence" value="ECO:0007669"/>
    <property type="project" value="UniProtKB-KW"/>
</dbReference>
<accession>A0A069PNP7</accession>
<comment type="caution">
    <text evidence="7">The sequence shown here is derived from an EMBL/GenBank/DDBJ whole genome shotgun (WGS) entry which is preliminary data.</text>
</comment>
<feature type="binding site" evidence="5">
    <location>
        <position position="127"/>
    </location>
    <ligand>
        <name>Mg(2+)</name>
        <dbReference type="ChEBI" id="CHEBI:18420"/>
    </ligand>
</feature>
<gene>
    <name evidence="7" type="ORF">BG61_11315</name>
</gene>
<evidence type="ECO:0000256" key="4">
    <source>
        <dbReference type="PIRSR" id="PIRSR015582-1"/>
    </source>
</evidence>
<organism evidence="7 8">
    <name type="scientific">Caballeronia glathei</name>
    <dbReference type="NCBI Taxonomy" id="60547"/>
    <lineage>
        <taxon>Bacteria</taxon>
        <taxon>Pseudomonadati</taxon>
        <taxon>Pseudomonadota</taxon>
        <taxon>Betaproteobacteria</taxon>
        <taxon>Burkholderiales</taxon>
        <taxon>Burkholderiaceae</taxon>
        <taxon>Caballeronia</taxon>
    </lineage>
</organism>
<dbReference type="PIRSF" id="PIRSF015582">
    <property type="entry name" value="Cit_lyase_B"/>
    <property type="match status" value="1"/>
</dbReference>
<proteinExistence type="predicted"/>
<evidence type="ECO:0000256" key="1">
    <source>
        <dbReference type="ARBA" id="ARBA00001946"/>
    </source>
</evidence>
<comment type="cofactor">
    <cofactor evidence="1">
        <name>Mg(2+)</name>
        <dbReference type="ChEBI" id="CHEBI:18420"/>
    </cofactor>
</comment>
<evidence type="ECO:0000256" key="5">
    <source>
        <dbReference type="PIRSR" id="PIRSR015582-2"/>
    </source>
</evidence>
<protein>
    <submittedName>
        <fullName evidence="7">Citryl-CoA lyase</fullName>
    </submittedName>
</protein>
<keyword evidence="7" id="KW-0456">Lyase</keyword>
<dbReference type="PANTHER" id="PTHR32308:SF10">
    <property type="entry name" value="CITRATE LYASE SUBUNIT BETA"/>
    <property type="match status" value="1"/>
</dbReference>
<dbReference type="RefSeq" id="WP_035934579.1">
    <property type="nucleotide sequence ID" value="NZ_CADFFX010000010.1"/>
</dbReference>
<feature type="domain" description="HpcH/HpaI aldolase/citrate lyase" evidence="6">
    <location>
        <begin position="3"/>
        <end position="221"/>
    </location>
</feature>
<feature type="binding site" evidence="4">
    <location>
        <position position="65"/>
    </location>
    <ligand>
        <name>substrate</name>
    </ligand>
</feature>
<dbReference type="PANTHER" id="PTHR32308">
    <property type="entry name" value="LYASE BETA SUBUNIT, PUTATIVE (AFU_ORTHOLOGUE AFUA_4G13030)-RELATED"/>
    <property type="match status" value="1"/>
</dbReference>
<dbReference type="InterPro" id="IPR040442">
    <property type="entry name" value="Pyrv_kinase-like_dom_sf"/>
</dbReference>
<dbReference type="AlphaFoldDB" id="A0A069PNP7"/>
<keyword evidence="2 5" id="KW-0479">Metal-binding</keyword>
<evidence type="ECO:0000259" key="6">
    <source>
        <dbReference type="Pfam" id="PF03328"/>
    </source>
</evidence>
<dbReference type="InterPro" id="IPR011206">
    <property type="entry name" value="Citrate_lyase_beta/mcl1/mcl2"/>
</dbReference>
<dbReference type="SUPFAM" id="SSF51621">
    <property type="entry name" value="Phosphoenolpyruvate/pyruvate domain"/>
    <property type="match status" value="1"/>
</dbReference>
<keyword evidence="3 5" id="KW-0460">Magnesium</keyword>
<evidence type="ECO:0000256" key="3">
    <source>
        <dbReference type="ARBA" id="ARBA00022842"/>
    </source>
</evidence>
<evidence type="ECO:0000313" key="8">
    <source>
        <dbReference type="Proteomes" id="UP000027466"/>
    </source>
</evidence>
<dbReference type="InterPro" id="IPR005000">
    <property type="entry name" value="Aldolase/citrate-lyase_domain"/>
</dbReference>
<evidence type="ECO:0000256" key="2">
    <source>
        <dbReference type="ARBA" id="ARBA00022723"/>
    </source>
</evidence>
<dbReference type="Gene3D" id="3.20.20.60">
    <property type="entry name" value="Phosphoenolpyruvate-binding domains"/>
    <property type="match status" value="1"/>
</dbReference>
<keyword evidence="8" id="KW-1185">Reference proteome</keyword>
<dbReference type="GO" id="GO:0006107">
    <property type="term" value="P:oxaloacetate metabolic process"/>
    <property type="evidence" value="ECO:0007669"/>
    <property type="project" value="TreeGrafter"/>
</dbReference>
<sequence>MKSKLFVPASRPELFEKALASAADAISFDLEDAVAQARKAEARAALRHFLMAQASRSPRKTIIVRVNAVDSPHFKADVEAIAHDGVALVNLPKPRDPDDVREAVDALSAAERANGVAQPIGVLLNIETPSALRRAHELASAHERVRGLQLGLADLFEPLGIARREPAAIQQAMFQLSLAAGEAGVFAYDAAFADIKDQDGFRREAALARNLGFIGKSCIHPSQIVLANAVFRPSDDELAHAQRVVDAAAEADAKGLGAYVVDGKMVDAPFVARARAVLAQANREERP</sequence>
<dbReference type="InterPro" id="IPR015813">
    <property type="entry name" value="Pyrv/PenolPyrv_kinase-like_dom"/>
</dbReference>
<evidence type="ECO:0000313" key="7">
    <source>
        <dbReference type="EMBL" id="KDR42215.1"/>
    </source>
</evidence>
<dbReference type="GO" id="GO:0000287">
    <property type="term" value="F:magnesium ion binding"/>
    <property type="evidence" value="ECO:0007669"/>
    <property type="project" value="TreeGrafter"/>
</dbReference>
<feature type="binding site" evidence="5">
    <location>
        <position position="154"/>
    </location>
    <ligand>
        <name>Mg(2+)</name>
        <dbReference type="ChEBI" id="CHEBI:18420"/>
    </ligand>
</feature>
<dbReference type="Pfam" id="PF03328">
    <property type="entry name" value="HpcH_HpaI"/>
    <property type="match status" value="1"/>
</dbReference>